<dbReference type="OrthoDB" id="7753362at2759"/>
<dbReference type="EnsemblMetazoa" id="CLYHEMT025477.1">
    <property type="protein sequence ID" value="CLYHEMP025477.1"/>
    <property type="gene ID" value="CLYHEMG025477"/>
</dbReference>
<name>A0A7M6DRW8_9CNID</name>
<keyword evidence="2" id="KW-1185">Reference proteome</keyword>
<evidence type="ECO:0000313" key="2">
    <source>
        <dbReference type="Proteomes" id="UP000594262"/>
    </source>
</evidence>
<protein>
    <submittedName>
        <fullName evidence="1">Uncharacterized protein</fullName>
    </submittedName>
</protein>
<sequence length="177" mass="20671">KRQPSKKIIHSKSNTVDKMIKLLLIFGLFGLTYGQCPRYPHWPREFRWSYAGHLGNGWRCTRILEPSDPYTWADNYFCERTGPAYIASGMRWSYAGPISGMRCTRIIEFSSPAKHTWRDNYLCVPHHSPFVFEWSMAGPIPGKHCIQWIEPSEPLGHTWRDNYLCGTVFPRARLTYN</sequence>
<organism evidence="1 2">
    <name type="scientific">Clytia hemisphaerica</name>
    <dbReference type="NCBI Taxonomy" id="252671"/>
    <lineage>
        <taxon>Eukaryota</taxon>
        <taxon>Metazoa</taxon>
        <taxon>Cnidaria</taxon>
        <taxon>Hydrozoa</taxon>
        <taxon>Hydroidolina</taxon>
        <taxon>Leptothecata</taxon>
        <taxon>Obeliida</taxon>
        <taxon>Clytiidae</taxon>
        <taxon>Clytia</taxon>
    </lineage>
</organism>
<evidence type="ECO:0000313" key="1">
    <source>
        <dbReference type="EnsemblMetazoa" id="CLYHEMP025477.1"/>
    </source>
</evidence>
<dbReference type="Proteomes" id="UP000594262">
    <property type="component" value="Unplaced"/>
</dbReference>
<accession>A0A7M6DRW8</accession>
<reference evidence="1" key="1">
    <citation type="submission" date="2021-01" db="UniProtKB">
        <authorList>
            <consortium name="EnsemblMetazoa"/>
        </authorList>
    </citation>
    <scope>IDENTIFICATION</scope>
</reference>
<proteinExistence type="predicted"/>
<dbReference type="AlphaFoldDB" id="A0A7M6DRW8"/>